<reference evidence="1" key="1">
    <citation type="submission" date="2023-07" db="EMBL/GenBank/DDBJ databases">
        <authorList>
            <consortium name="AG Swart"/>
            <person name="Singh M."/>
            <person name="Singh A."/>
            <person name="Seah K."/>
            <person name="Emmerich C."/>
        </authorList>
    </citation>
    <scope>NUCLEOTIDE SEQUENCE</scope>
    <source>
        <strain evidence="1">DP1</strain>
    </source>
</reference>
<dbReference type="EMBL" id="CAMPGE010007941">
    <property type="protein sequence ID" value="CAI2366857.1"/>
    <property type="molecule type" value="Genomic_DNA"/>
</dbReference>
<gene>
    <name evidence="1" type="ORF">ECRASSUSDP1_LOCUS8131</name>
</gene>
<proteinExistence type="predicted"/>
<protein>
    <submittedName>
        <fullName evidence="1">Uncharacterized protein</fullName>
    </submittedName>
</protein>
<name>A0AAD1UDJ2_EUPCR</name>
<sequence length="305" mass="36143">MNLDPLNLDRDLWNQSLHGDEIREFDLDLQHSERAELVNPYFDEEFKRIYENDQEQEDTTSTTLTRHEGRIILDMTKQEALKLLHKAFNCNENVFSCQEYENSHGRQGEEHSNSEEALLKHYKGSLEQMVKTFKKNLEGRADSLTTNLFRRTKKESNYFLEKNGSTAARKSMVFSKFFLSWVKNYINNLCKFHHIESPYERKYLFFYHIVLSYPKEKVLAVLNFFFGDQPEELNKYQNLLEGTKVQSKKAIHDYYTLNSYFKRILDNFKSNLDKFGEDLVGCQTLIAKMLETYCKISGEVKHEIL</sequence>
<evidence type="ECO:0000313" key="2">
    <source>
        <dbReference type="Proteomes" id="UP001295684"/>
    </source>
</evidence>
<organism evidence="1 2">
    <name type="scientific">Euplotes crassus</name>
    <dbReference type="NCBI Taxonomy" id="5936"/>
    <lineage>
        <taxon>Eukaryota</taxon>
        <taxon>Sar</taxon>
        <taxon>Alveolata</taxon>
        <taxon>Ciliophora</taxon>
        <taxon>Intramacronucleata</taxon>
        <taxon>Spirotrichea</taxon>
        <taxon>Hypotrichia</taxon>
        <taxon>Euplotida</taxon>
        <taxon>Euplotidae</taxon>
        <taxon>Moneuplotes</taxon>
    </lineage>
</organism>
<keyword evidence="2" id="KW-1185">Reference proteome</keyword>
<evidence type="ECO:0000313" key="1">
    <source>
        <dbReference type="EMBL" id="CAI2366857.1"/>
    </source>
</evidence>
<accession>A0AAD1UDJ2</accession>
<dbReference type="AlphaFoldDB" id="A0AAD1UDJ2"/>
<comment type="caution">
    <text evidence="1">The sequence shown here is derived from an EMBL/GenBank/DDBJ whole genome shotgun (WGS) entry which is preliminary data.</text>
</comment>
<dbReference type="Proteomes" id="UP001295684">
    <property type="component" value="Unassembled WGS sequence"/>
</dbReference>